<dbReference type="PANTHER" id="PTHR11063:SF8">
    <property type="entry name" value="DELTA-1-PYRROLINE-5-CARBOXYLATE SYNTHASE"/>
    <property type="match status" value="1"/>
</dbReference>
<dbReference type="InterPro" id="IPR016162">
    <property type="entry name" value="Ald_DH_N"/>
</dbReference>
<dbReference type="GO" id="GO:0004350">
    <property type="term" value="F:glutamate-5-semialdehyde dehydrogenase activity"/>
    <property type="evidence" value="ECO:0007669"/>
    <property type="project" value="UniProtKB-EC"/>
</dbReference>
<dbReference type="FunFam" id="3.40.309.10:FF:000006">
    <property type="entry name" value="Gamma-glutamyl phosphate reductase"/>
    <property type="match status" value="1"/>
</dbReference>
<dbReference type="Proteomes" id="UP000789342">
    <property type="component" value="Unassembled WGS sequence"/>
</dbReference>
<evidence type="ECO:0000256" key="9">
    <source>
        <dbReference type="ARBA" id="ARBA00060997"/>
    </source>
</evidence>
<dbReference type="Gene3D" id="3.40.309.10">
    <property type="entry name" value="Aldehyde Dehydrogenase, Chain A, domain 2"/>
    <property type="match status" value="1"/>
</dbReference>
<proteinExistence type="inferred from homology"/>
<dbReference type="PROSITE" id="PS01223">
    <property type="entry name" value="PROA"/>
    <property type="match status" value="1"/>
</dbReference>
<protein>
    <recommendedName>
        <fullName evidence="2">glutamate-5-semialdehyde dehydrogenase</fullName>
        <ecNumber evidence="2">1.2.1.41</ecNumber>
    </recommendedName>
    <alternativeName>
        <fullName evidence="11">Glutamate-5-semialdehyde dehydrogenase</fullName>
    </alternativeName>
    <alternativeName>
        <fullName evidence="10">Glutamyl-gamma-semialdehyde dehydrogenase</fullName>
    </alternativeName>
</protein>
<dbReference type="SUPFAM" id="SSF53720">
    <property type="entry name" value="ALDH-like"/>
    <property type="match status" value="1"/>
</dbReference>
<dbReference type="InterPro" id="IPR016163">
    <property type="entry name" value="Ald_DH_C"/>
</dbReference>
<organism evidence="12 13">
    <name type="scientific">Acaulospora morrowiae</name>
    <dbReference type="NCBI Taxonomy" id="94023"/>
    <lineage>
        <taxon>Eukaryota</taxon>
        <taxon>Fungi</taxon>
        <taxon>Fungi incertae sedis</taxon>
        <taxon>Mucoromycota</taxon>
        <taxon>Glomeromycotina</taxon>
        <taxon>Glomeromycetes</taxon>
        <taxon>Diversisporales</taxon>
        <taxon>Acaulosporaceae</taxon>
        <taxon>Acaulospora</taxon>
    </lineage>
</organism>
<dbReference type="Gene3D" id="3.40.605.10">
    <property type="entry name" value="Aldehyde Dehydrogenase, Chain A, domain 1"/>
    <property type="match status" value="1"/>
</dbReference>
<evidence type="ECO:0000256" key="3">
    <source>
        <dbReference type="ARBA" id="ARBA00022605"/>
    </source>
</evidence>
<comment type="function">
    <text evidence="8">Catalyzes the NADPH dependent reduction of L-gamma-glutamyl 5-phosphate into L-glutamate 5-semialdehyde and phosphate. The product spontaneously undergoes cyclization to form 1-pyrroline-5-carboxylate.</text>
</comment>
<evidence type="ECO:0000256" key="5">
    <source>
        <dbReference type="ARBA" id="ARBA00022857"/>
    </source>
</evidence>
<keyword evidence="4" id="KW-0641">Proline biosynthesis</keyword>
<comment type="catalytic activity">
    <reaction evidence="7">
        <text>L-glutamate 5-semialdehyde + phosphate + NADP(+) = L-glutamyl 5-phosphate + NADPH + H(+)</text>
        <dbReference type="Rhea" id="RHEA:19541"/>
        <dbReference type="ChEBI" id="CHEBI:15378"/>
        <dbReference type="ChEBI" id="CHEBI:43474"/>
        <dbReference type="ChEBI" id="CHEBI:57783"/>
        <dbReference type="ChEBI" id="CHEBI:58066"/>
        <dbReference type="ChEBI" id="CHEBI:58274"/>
        <dbReference type="ChEBI" id="CHEBI:58349"/>
        <dbReference type="EC" id="1.2.1.41"/>
    </reaction>
</comment>
<dbReference type="EC" id="1.2.1.41" evidence="2"/>
<comment type="pathway">
    <text evidence="1">Amino-acid biosynthesis; L-proline biosynthesis; L-glutamate 5-semialdehyde from L-glutamate: step 2/2.</text>
</comment>
<evidence type="ECO:0000256" key="10">
    <source>
        <dbReference type="ARBA" id="ARBA00075718"/>
    </source>
</evidence>
<evidence type="ECO:0000256" key="8">
    <source>
        <dbReference type="ARBA" id="ARBA00059423"/>
    </source>
</evidence>
<keyword evidence="13" id="KW-1185">Reference proteome</keyword>
<dbReference type="PANTHER" id="PTHR11063">
    <property type="entry name" value="GLUTAMATE SEMIALDEHYDE DEHYDROGENASE"/>
    <property type="match status" value="1"/>
</dbReference>
<dbReference type="OrthoDB" id="1934954at2759"/>
<dbReference type="AlphaFoldDB" id="A0A9N9JQJ4"/>
<dbReference type="EMBL" id="CAJVPV010060228">
    <property type="protein sequence ID" value="CAG8789760.1"/>
    <property type="molecule type" value="Genomic_DNA"/>
</dbReference>
<evidence type="ECO:0000256" key="1">
    <source>
        <dbReference type="ARBA" id="ARBA00004985"/>
    </source>
</evidence>
<evidence type="ECO:0000313" key="13">
    <source>
        <dbReference type="Proteomes" id="UP000789342"/>
    </source>
</evidence>
<reference evidence="12" key="1">
    <citation type="submission" date="2021-06" db="EMBL/GenBank/DDBJ databases">
        <authorList>
            <person name="Kallberg Y."/>
            <person name="Tangrot J."/>
            <person name="Rosling A."/>
        </authorList>
    </citation>
    <scope>NUCLEOTIDE SEQUENCE</scope>
    <source>
        <strain evidence="12">CL551</strain>
    </source>
</reference>
<accession>A0A9N9JQJ4</accession>
<keyword evidence="6" id="KW-0560">Oxidoreductase</keyword>
<sequence>VNYPAACNSAETLLLHRAILSTHLSPIVTSFLNAKVKLHVDQETFSHLSSFDTSFIQPCIPEDFDTEYLDLEIAIRVVDDVEAAIQHINLHGSKHTDAIVTENEETAKRFMQGVDAAGVYWNASTRFADGFRYGFGAEVG</sequence>
<comment type="similarity">
    <text evidence="9">Belongs to the gamma-glutamyl phosphate reductase family.</text>
</comment>
<dbReference type="InterPro" id="IPR016161">
    <property type="entry name" value="Ald_DH/histidinol_DH"/>
</dbReference>
<keyword evidence="5" id="KW-0521">NADP</keyword>
<dbReference type="InterPro" id="IPR020593">
    <property type="entry name" value="G-glutamylP_reductase_CS"/>
</dbReference>
<evidence type="ECO:0000256" key="11">
    <source>
        <dbReference type="ARBA" id="ARBA00077451"/>
    </source>
</evidence>
<evidence type="ECO:0000313" key="12">
    <source>
        <dbReference type="EMBL" id="CAG8789760.1"/>
    </source>
</evidence>
<evidence type="ECO:0000256" key="6">
    <source>
        <dbReference type="ARBA" id="ARBA00023002"/>
    </source>
</evidence>
<feature type="non-terminal residue" evidence="12">
    <location>
        <position position="140"/>
    </location>
</feature>
<dbReference type="GO" id="GO:0008652">
    <property type="term" value="P:amino acid biosynthetic process"/>
    <property type="evidence" value="ECO:0007669"/>
    <property type="project" value="UniProtKB-KW"/>
</dbReference>
<evidence type="ECO:0000256" key="2">
    <source>
        <dbReference type="ARBA" id="ARBA00013002"/>
    </source>
</evidence>
<evidence type="ECO:0000256" key="7">
    <source>
        <dbReference type="ARBA" id="ARBA00049024"/>
    </source>
</evidence>
<gene>
    <name evidence="12" type="ORF">AMORRO_LOCUS18032</name>
</gene>
<comment type="caution">
    <text evidence="12">The sequence shown here is derived from an EMBL/GenBank/DDBJ whole genome shotgun (WGS) entry which is preliminary data.</text>
</comment>
<name>A0A9N9JQJ4_9GLOM</name>
<evidence type="ECO:0000256" key="4">
    <source>
        <dbReference type="ARBA" id="ARBA00022650"/>
    </source>
</evidence>
<feature type="non-terminal residue" evidence="12">
    <location>
        <position position="1"/>
    </location>
</feature>
<keyword evidence="3" id="KW-0028">Amino-acid biosynthesis</keyword>